<dbReference type="RefSeq" id="WP_367918008.1">
    <property type="nucleotide sequence ID" value="NZ_BAABAC010000006.1"/>
</dbReference>
<comment type="caution">
    <text evidence="1">The sequence shown here is derived from an EMBL/GenBank/DDBJ whole genome shotgun (WGS) entry which is preliminary data.</text>
</comment>
<protein>
    <recommendedName>
        <fullName evidence="3">Antitoxin</fullName>
    </recommendedName>
</protein>
<evidence type="ECO:0008006" key="3">
    <source>
        <dbReference type="Google" id="ProtNLM"/>
    </source>
</evidence>
<accession>A0ABW3W0Z7</accession>
<proteinExistence type="predicted"/>
<keyword evidence="2" id="KW-1185">Reference proteome</keyword>
<dbReference type="EMBL" id="JBHTLX010000016">
    <property type="protein sequence ID" value="MFD1248497.1"/>
    <property type="molecule type" value="Genomic_DNA"/>
</dbReference>
<evidence type="ECO:0000313" key="1">
    <source>
        <dbReference type="EMBL" id="MFD1248497.1"/>
    </source>
</evidence>
<organism evidence="1 2">
    <name type="scientific">Nocardioides ginsengisoli</name>
    <dbReference type="NCBI Taxonomy" id="363868"/>
    <lineage>
        <taxon>Bacteria</taxon>
        <taxon>Bacillati</taxon>
        <taxon>Actinomycetota</taxon>
        <taxon>Actinomycetes</taxon>
        <taxon>Propionibacteriales</taxon>
        <taxon>Nocardioidaceae</taxon>
        <taxon>Nocardioides</taxon>
    </lineage>
</organism>
<evidence type="ECO:0000313" key="2">
    <source>
        <dbReference type="Proteomes" id="UP001597229"/>
    </source>
</evidence>
<dbReference type="Proteomes" id="UP001597229">
    <property type="component" value="Unassembled WGS sequence"/>
</dbReference>
<reference evidence="2" key="1">
    <citation type="journal article" date="2019" name="Int. J. Syst. Evol. Microbiol.">
        <title>The Global Catalogue of Microorganisms (GCM) 10K type strain sequencing project: providing services to taxonomists for standard genome sequencing and annotation.</title>
        <authorList>
            <consortium name="The Broad Institute Genomics Platform"/>
            <consortium name="The Broad Institute Genome Sequencing Center for Infectious Disease"/>
            <person name="Wu L."/>
            <person name="Ma J."/>
        </authorList>
    </citation>
    <scope>NUCLEOTIDE SEQUENCE [LARGE SCALE GENOMIC DNA]</scope>
    <source>
        <strain evidence="2">CCUG 52478</strain>
    </source>
</reference>
<gene>
    <name evidence="1" type="ORF">ACFQ3F_11930</name>
</gene>
<sequence length="54" mass="5943">MRDARGRILYTPLDASDEEILDALARADEADARALAERARLGIRNAFGPGWSEV</sequence>
<name>A0ABW3W0Z7_9ACTN</name>